<evidence type="ECO:0000256" key="2">
    <source>
        <dbReference type="SAM" id="SignalP"/>
    </source>
</evidence>
<protein>
    <recommendedName>
        <fullName evidence="5">Transmembrane protein</fullName>
    </recommendedName>
</protein>
<evidence type="ECO:0000313" key="4">
    <source>
        <dbReference type="Proteomes" id="UP000215914"/>
    </source>
</evidence>
<feature type="signal peptide" evidence="2">
    <location>
        <begin position="1"/>
        <end position="33"/>
    </location>
</feature>
<evidence type="ECO:0000256" key="1">
    <source>
        <dbReference type="SAM" id="MobiDB-lite"/>
    </source>
</evidence>
<feature type="chain" id="PRO_5039886988" description="Transmembrane protein" evidence="2">
    <location>
        <begin position="34"/>
        <end position="88"/>
    </location>
</feature>
<comment type="caution">
    <text evidence="3">The sequence shown here is derived from an EMBL/GenBank/DDBJ whole genome shotgun (WGS) entry which is preliminary data.</text>
</comment>
<gene>
    <name evidence="3" type="ORF">HanXRQr2_Chr13g0614841</name>
</gene>
<dbReference type="Proteomes" id="UP000215914">
    <property type="component" value="Unassembled WGS sequence"/>
</dbReference>
<feature type="region of interest" description="Disordered" evidence="1">
    <location>
        <begin position="58"/>
        <end position="88"/>
    </location>
</feature>
<name>A0A9K3ELS3_HELAN</name>
<dbReference type="Gramene" id="mRNA:HanXRQr2_Chr13g0614841">
    <property type="protein sequence ID" value="CDS:HanXRQr2_Chr13g0614841.1"/>
    <property type="gene ID" value="HanXRQr2_Chr13g0614841"/>
</dbReference>
<reference evidence="3" key="2">
    <citation type="submission" date="2020-06" db="EMBL/GenBank/DDBJ databases">
        <title>Helianthus annuus Genome sequencing and assembly Release 2.</title>
        <authorList>
            <person name="Gouzy J."/>
            <person name="Langlade N."/>
            <person name="Munos S."/>
        </authorList>
    </citation>
    <scope>NUCLEOTIDE SEQUENCE</scope>
    <source>
        <tissue evidence="3">Leaves</tissue>
    </source>
</reference>
<dbReference type="AlphaFoldDB" id="A0A9K3ELS3"/>
<keyword evidence="4" id="KW-1185">Reference proteome</keyword>
<evidence type="ECO:0000313" key="3">
    <source>
        <dbReference type="EMBL" id="KAF5775685.1"/>
    </source>
</evidence>
<proteinExistence type="predicted"/>
<organism evidence="3 4">
    <name type="scientific">Helianthus annuus</name>
    <name type="common">Common sunflower</name>
    <dbReference type="NCBI Taxonomy" id="4232"/>
    <lineage>
        <taxon>Eukaryota</taxon>
        <taxon>Viridiplantae</taxon>
        <taxon>Streptophyta</taxon>
        <taxon>Embryophyta</taxon>
        <taxon>Tracheophyta</taxon>
        <taxon>Spermatophyta</taxon>
        <taxon>Magnoliopsida</taxon>
        <taxon>eudicotyledons</taxon>
        <taxon>Gunneridae</taxon>
        <taxon>Pentapetalae</taxon>
        <taxon>asterids</taxon>
        <taxon>campanulids</taxon>
        <taxon>Asterales</taxon>
        <taxon>Asteraceae</taxon>
        <taxon>Asteroideae</taxon>
        <taxon>Heliantheae alliance</taxon>
        <taxon>Heliantheae</taxon>
        <taxon>Helianthus</taxon>
    </lineage>
</organism>
<accession>A0A9K3ELS3</accession>
<reference evidence="3" key="1">
    <citation type="journal article" date="2017" name="Nature">
        <title>The sunflower genome provides insights into oil metabolism, flowering and Asterid evolution.</title>
        <authorList>
            <person name="Badouin H."/>
            <person name="Gouzy J."/>
            <person name="Grassa C.J."/>
            <person name="Murat F."/>
            <person name="Staton S.E."/>
            <person name="Cottret L."/>
            <person name="Lelandais-Briere C."/>
            <person name="Owens G.L."/>
            <person name="Carrere S."/>
            <person name="Mayjonade B."/>
            <person name="Legrand L."/>
            <person name="Gill N."/>
            <person name="Kane N.C."/>
            <person name="Bowers J.E."/>
            <person name="Hubner S."/>
            <person name="Bellec A."/>
            <person name="Berard A."/>
            <person name="Berges H."/>
            <person name="Blanchet N."/>
            <person name="Boniface M.C."/>
            <person name="Brunel D."/>
            <person name="Catrice O."/>
            <person name="Chaidir N."/>
            <person name="Claudel C."/>
            <person name="Donnadieu C."/>
            <person name="Faraut T."/>
            <person name="Fievet G."/>
            <person name="Helmstetter N."/>
            <person name="King M."/>
            <person name="Knapp S.J."/>
            <person name="Lai Z."/>
            <person name="Le Paslier M.C."/>
            <person name="Lippi Y."/>
            <person name="Lorenzon L."/>
            <person name="Mandel J.R."/>
            <person name="Marage G."/>
            <person name="Marchand G."/>
            <person name="Marquand E."/>
            <person name="Bret-Mestries E."/>
            <person name="Morien E."/>
            <person name="Nambeesan S."/>
            <person name="Nguyen T."/>
            <person name="Pegot-Espagnet P."/>
            <person name="Pouilly N."/>
            <person name="Raftis F."/>
            <person name="Sallet E."/>
            <person name="Schiex T."/>
            <person name="Thomas J."/>
            <person name="Vandecasteele C."/>
            <person name="Vares D."/>
            <person name="Vear F."/>
            <person name="Vautrin S."/>
            <person name="Crespi M."/>
            <person name="Mangin B."/>
            <person name="Burke J.M."/>
            <person name="Salse J."/>
            <person name="Munos S."/>
            <person name="Vincourt P."/>
            <person name="Rieseberg L.H."/>
            <person name="Langlade N.B."/>
        </authorList>
    </citation>
    <scope>NUCLEOTIDE SEQUENCE</scope>
    <source>
        <tissue evidence="3">Leaves</tissue>
    </source>
</reference>
<sequence>MPSNLDLKHREMKPLTITCVFLMFLVLLNVSHGNGSKVMHEKNYKIGSKKGYKMVSQSLPKGIVPPMGPSHGKDRVTKLRNTPRLRNK</sequence>
<keyword evidence="2" id="KW-0732">Signal</keyword>
<dbReference type="EMBL" id="MNCJ02000328">
    <property type="protein sequence ID" value="KAF5775685.1"/>
    <property type="molecule type" value="Genomic_DNA"/>
</dbReference>
<evidence type="ECO:0008006" key="5">
    <source>
        <dbReference type="Google" id="ProtNLM"/>
    </source>
</evidence>